<dbReference type="Pfam" id="PF02735">
    <property type="entry name" value="Ku"/>
    <property type="match status" value="1"/>
</dbReference>
<protein>
    <recommendedName>
        <fullName evidence="4">Ku domain-containing protein</fullName>
    </recommendedName>
</protein>
<reference evidence="5" key="2">
    <citation type="submission" date="2023-01" db="EMBL/GenBank/DDBJ databases">
        <authorList>
            <person name="Sun Q."/>
            <person name="Evtushenko L."/>
        </authorList>
    </citation>
    <scope>NUCLEOTIDE SEQUENCE</scope>
    <source>
        <strain evidence="5">VKM Ac-2007</strain>
    </source>
</reference>
<dbReference type="InterPro" id="IPR006164">
    <property type="entry name" value="DNA_bd_Ku70/Ku80"/>
</dbReference>
<dbReference type="GO" id="GO:0003690">
    <property type="term" value="F:double-stranded DNA binding"/>
    <property type="evidence" value="ECO:0007669"/>
    <property type="project" value="TreeGrafter"/>
</dbReference>
<keyword evidence="6" id="KW-1185">Reference proteome</keyword>
<organism evidence="5 6">
    <name type="scientific">Streptosporangium carneum</name>
    <dbReference type="NCBI Taxonomy" id="47481"/>
    <lineage>
        <taxon>Bacteria</taxon>
        <taxon>Bacillati</taxon>
        <taxon>Actinomycetota</taxon>
        <taxon>Actinomycetes</taxon>
        <taxon>Streptosporangiales</taxon>
        <taxon>Streptosporangiaceae</taxon>
        <taxon>Streptosporangium</taxon>
    </lineage>
</organism>
<dbReference type="RefSeq" id="WP_271215955.1">
    <property type="nucleotide sequence ID" value="NZ_BAAAVD010000006.1"/>
</dbReference>
<dbReference type="GO" id="GO:0006303">
    <property type="term" value="P:double-strand break repair via nonhomologous end joining"/>
    <property type="evidence" value="ECO:0007669"/>
    <property type="project" value="InterPro"/>
</dbReference>
<dbReference type="AlphaFoldDB" id="A0A9W6HXI1"/>
<dbReference type="InterPro" id="IPR016194">
    <property type="entry name" value="SPOC-like_C_dom_sf"/>
</dbReference>
<name>A0A9W6HXI1_9ACTN</name>
<feature type="compositionally biased region" description="Basic and acidic residues" evidence="3">
    <location>
        <begin position="31"/>
        <end position="42"/>
    </location>
</feature>
<evidence type="ECO:0000256" key="1">
    <source>
        <dbReference type="ARBA" id="ARBA00023125"/>
    </source>
</evidence>
<feature type="compositionally biased region" description="Basic and acidic residues" evidence="3">
    <location>
        <begin position="50"/>
        <end position="59"/>
    </location>
</feature>
<feature type="region of interest" description="Disordered" evidence="3">
    <location>
        <begin position="31"/>
        <end position="79"/>
    </location>
</feature>
<keyword evidence="2" id="KW-0233">DNA recombination</keyword>
<proteinExistence type="predicted"/>
<dbReference type="PANTHER" id="PTHR41251">
    <property type="entry name" value="NON-HOMOLOGOUS END JOINING PROTEIN KU"/>
    <property type="match status" value="1"/>
</dbReference>
<dbReference type="SMART" id="SM00559">
    <property type="entry name" value="Ku78"/>
    <property type="match status" value="1"/>
</dbReference>
<evidence type="ECO:0000256" key="2">
    <source>
        <dbReference type="ARBA" id="ARBA00023172"/>
    </source>
</evidence>
<dbReference type="EMBL" id="BSEV01000001">
    <property type="protein sequence ID" value="GLK07418.1"/>
    <property type="molecule type" value="Genomic_DNA"/>
</dbReference>
<dbReference type="Proteomes" id="UP001143474">
    <property type="component" value="Unassembled WGS sequence"/>
</dbReference>
<reference evidence="5" key="1">
    <citation type="journal article" date="2014" name="Int. J. Syst. Evol. Microbiol.">
        <title>Complete genome sequence of Corynebacterium casei LMG S-19264T (=DSM 44701T), isolated from a smear-ripened cheese.</title>
        <authorList>
            <consortium name="US DOE Joint Genome Institute (JGI-PGF)"/>
            <person name="Walter F."/>
            <person name="Albersmeier A."/>
            <person name="Kalinowski J."/>
            <person name="Ruckert C."/>
        </authorList>
    </citation>
    <scope>NUCLEOTIDE SEQUENCE</scope>
    <source>
        <strain evidence="5">VKM Ac-2007</strain>
    </source>
</reference>
<evidence type="ECO:0000313" key="5">
    <source>
        <dbReference type="EMBL" id="GLK07418.1"/>
    </source>
</evidence>
<feature type="compositionally biased region" description="Basic and acidic residues" evidence="3">
    <location>
        <begin position="66"/>
        <end position="75"/>
    </location>
</feature>
<keyword evidence="1" id="KW-0238">DNA-binding</keyword>
<accession>A0A9W6HXI1</accession>
<dbReference type="GO" id="GO:0006310">
    <property type="term" value="P:DNA recombination"/>
    <property type="evidence" value="ECO:0007669"/>
    <property type="project" value="UniProtKB-KW"/>
</dbReference>
<dbReference type="PANTHER" id="PTHR41251:SF1">
    <property type="entry name" value="NON-HOMOLOGOUS END JOINING PROTEIN KU"/>
    <property type="match status" value="1"/>
</dbReference>
<evidence type="ECO:0000256" key="3">
    <source>
        <dbReference type="SAM" id="MobiDB-lite"/>
    </source>
</evidence>
<feature type="domain" description="Ku" evidence="4">
    <location>
        <begin position="53"/>
        <end position="182"/>
    </location>
</feature>
<dbReference type="Gene3D" id="2.40.290.10">
    <property type="match status" value="1"/>
</dbReference>
<sequence length="214" mass="24176">MKAIWKGAISFGSIDIPVALYEITEEHGDLDPHQVHAKDGSSVRRKRWRKKEDREIERRKATKGYRHPDDRKTVLGDKAPAGLPLPGKKRINVLASVDEGSIDLMLLGQAYYVGRTDPITDQWYVLFRDALRESGQVAVTRVTLGARESLAVLRVHDDLLVLQTMSRPGEVRRPTGIAPRGDITVRPEELKMAMHLMDILSVGFDLDEVHDDHR</sequence>
<evidence type="ECO:0000313" key="6">
    <source>
        <dbReference type="Proteomes" id="UP001143474"/>
    </source>
</evidence>
<dbReference type="SUPFAM" id="SSF100939">
    <property type="entry name" value="SPOC domain-like"/>
    <property type="match status" value="1"/>
</dbReference>
<evidence type="ECO:0000259" key="4">
    <source>
        <dbReference type="SMART" id="SM00559"/>
    </source>
</evidence>
<comment type="caution">
    <text evidence="5">The sequence shown here is derived from an EMBL/GenBank/DDBJ whole genome shotgun (WGS) entry which is preliminary data.</text>
</comment>
<gene>
    <name evidence="5" type="ORF">GCM10017600_08230</name>
</gene>
<dbReference type="InterPro" id="IPR009187">
    <property type="entry name" value="Prok_Ku"/>
</dbReference>